<evidence type="ECO:0000259" key="7">
    <source>
        <dbReference type="Pfam" id="PF03799"/>
    </source>
</evidence>
<dbReference type="GO" id="GO:0043093">
    <property type="term" value="P:FtsZ-dependent cytokinesis"/>
    <property type="evidence" value="ECO:0007669"/>
    <property type="project" value="UniProtKB-UniRule"/>
</dbReference>
<name>A0AAP3M491_9LACO</name>
<dbReference type="InterPro" id="IPR050487">
    <property type="entry name" value="FtsQ_DivIB"/>
</dbReference>
<evidence type="ECO:0000256" key="2">
    <source>
        <dbReference type="ARBA" id="ARBA00022618"/>
    </source>
</evidence>
<dbReference type="Pfam" id="PF03799">
    <property type="entry name" value="FtsQ_DivIB_C"/>
    <property type="match status" value="1"/>
</dbReference>
<dbReference type="InterPro" id="IPR013685">
    <property type="entry name" value="POTRA_FtsQ_type"/>
</dbReference>
<evidence type="ECO:0000259" key="8">
    <source>
        <dbReference type="Pfam" id="PF08478"/>
    </source>
</evidence>
<keyword evidence="3 6" id="KW-0812">Transmembrane</keyword>
<dbReference type="InterPro" id="IPR005548">
    <property type="entry name" value="Cell_div_FtsQ/DivIB_C"/>
</dbReference>
<evidence type="ECO:0000256" key="6">
    <source>
        <dbReference type="HAMAP-Rule" id="MF_00912"/>
    </source>
</evidence>
<accession>A0AAP3M491</accession>
<keyword evidence="1 6" id="KW-1003">Cell membrane</keyword>
<protein>
    <recommendedName>
        <fullName evidence="6">Cell division protein DivIB</fullName>
    </recommendedName>
</protein>
<sequence length="284" mass="32153">MTNRRITKKDPKKDLDNFLDYKKNKNNITNRTNQKASDSLTNLNNERKQALRRRLGAIIIISILAILGLGIYVSSYTRLQKIIVVGAPELDATEVIKKSGIKAEDQLIDYWLGKNTYESKLKKYYPEIKSAKLKLAGLNQIKLDLQEYSTLAYVNQNGRYYKILNNKKIARQSLTESQLNKSLPIFVGYTSKSGLFTDLKALKAIPTKLRNQISLINGKSTRKSEIVLLMKDGNIIIGNTDTIAQKITYYPQIKSNLSSKSIIDLEIGAFSRPLTDSEKKNLGF</sequence>
<evidence type="ECO:0000256" key="5">
    <source>
        <dbReference type="ARBA" id="ARBA00023306"/>
    </source>
</evidence>
<keyword evidence="6" id="KW-0472">Membrane</keyword>
<dbReference type="Gene3D" id="3.40.50.10960">
    <property type="match status" value="1"/>
</dbReference>
<reference evidence="9" key="1">
    <citation type="submission" date="2022-01" db="EMBL/GenBank/DDBJ databases">
        <title>VMRC isolate genome collection.</title>
        <authorList>
            <person name="France M."/>
            <person name="Rutt L."/>
            <person name="Humphrys M."/>
            <person name="Ravel J."/>
        </authorList>
    </citation>
    <scope>NUCLEOTIDE SEQUENCE</scope>
    <source>
        <strain evidence="9">C0127B5</strain>
    </source>
</reference>
<dbReference type="PANTHER" id="PTHR37820:SF1">
    <property type="entry name" value="CELL DIVISION PROTEIN FTSQ"/>
    <property type="match status" value="1"/>
</dbReference>
<feature type="transmembrane region" description="Helical" evidence="6">
    <location>
        <begin position="55"/>
        <end position="73"/>
    </location>
</feature>
<comment type="subcellular location">
    <subcellularLocation>
        <location evidence="6">Cell membrane</location>
        <topology evidence="6">Single-pass type II membrane protein</topology>
    </subcellularLocation>
    <text evidence="6">Localizes to the division septum.</text>
</comment>
<feature type="domain" description="Cell division protein FtsQ/DivIB C-terminal" evidence="7">
    <location>
        <begin position="152"/>
        <end position="265"/>
    </location>
</feature>
<dbReference type="GO" id="GO:0032153">
    <property type="term" value="C:cell division site"/>
    <property type="evidence" value="ECO:0007669"/>
    <property type="project" value="UniProtKB-UniRule"/>
</dbReference>
<gene>
    <name evidence="6" type="primary">divIB</name>
    <name evidence="9" type="ORF">L2422_07390</name>
</gene>
<feature type="domain" description="POTRA" evidence="8">
    <location>
        <begin position="78"/>
        <end position="148"/>
    </location>
</feature>
<proteinExistence type="inferred from homology"/>
<comment type="caution">
    <text evidence="9">The sequence shown here is derived from an EMBL/GenBank/DDBJ whole genome shotgun (WGS) entry which is preliminary data.</text>
</comment>
<keyword evidence="5 6" id="KW-0131">Cell cycle</keyword>
<dbReference type="RefSeq" id="WP_006586557.1">
    <property type="nucleotide sequence ID" value="NZ_CABMGH010000037.1"/>
</dbReference>
<evidence type="ECO:0000256" key="4">
    <source>
        <dbReference type="ARBA" id="ARBA00022989"/>
    </source>
</evidence>
<dbReference type="InterPro" id="IPR026580">
    <property type="entry name" value="DivIB"/>
</dbReference>
<dbReference type="GeneID" id="97459293"/>
<comment type="function">
    <text evidence="6">Cell division protein that may be involved in stabilizing or promoting the assembly of the division complex.</text>
</comment>
<evidence type="ECO:0000256" key="1">
    <source>
        <dbReference type="ARBA" id="ARBA00022475"/>
    </source>
</evidence>
<organism evidence="9 10">
    <name type="scientific">Lactobacillus mulieris</name>
    <dbReference type="NCBI Taxonomy" id="2508708"/>
    <lineage>
        <taxon>Bacteria</taxon>
        <taxon>Bacillati</taxon>
        <taxon>Bacillota</taxon>
        <taxon>Bacilli</taxon>
        <taxon>Lactobacillales</taxon>
        <taxon>Lactobacillaceae</taxon>
        <taxon>Lactobacillus</taxon>
    </lineage>
</organism>
<dbReference type="EMBL" id="JAKHLF010000014">
    <property type="protein sequence ID" value="MCZ3845314.1"/>
    <property type="molecule type" value="Genomic_DNA"/>
</dbReference>
<evidence type="ECO:0000313" key="10">
    <source>
        <dbReference type="Proteomes" id="UP001213015"/>
    </source>
</evidence>
<dbReference type="HAMAP" id="MF_00912">
    <property type="entry name" value="DivIB"/>
    <property type="match status" value="1"/>
</dbReference>
<dbReference type="PANTHER" id="PTHR37820">
    <property type="entry name" value="CELL DIVISION PROTEIN DIVIB"/>
    <property type="match status" value="1"/>
</dbReference>
<keyword evidence="4 6" id="KW-1133">Transmembrane helix</keyword>
<evidence type="ECO:0000313" key="9">
    <source>
        <dbReference type="EMBL" id="MCZ3845314.1"/>
    </source>
</evidence>
<dbReference type="GO" id="GO:0005886">
    <property type="term" value="C:plasma membrane"/>
    <property type="evidence" value="ECO:0007669"/>
    <property type="project" value="UniProtKB-SubCell"/>
</dbReference>
<comment type="similarity">
    <text evidence="6">Belongs to the FtsQ/DivIB family. DivIB subfamily.</text>
</comment>
<dbReference type="Proteomes" id="UP001213015">
    <property type="component" value="Unassembled WGS sequence"/>
</dbReference>
<dbReference type="AlphaFoldDB" id="A0AAP3M491"/>
<evidence type="ECO:0000256" key="3">
    <source>
        <dbReference type="ARBA" id="ARBA00022692"/>
    </source>
</evidence>
<dbReference type="Pfam" id="PF08478">
    <property type="entry name" value="POTRA_1"/>
    <property type="match status" value="1"/>
</dbReference>
<keyword evidence="2 6" id="KW-0132">Cell division</keyword>